<organism evidence="2 3">
    <name type="scientific">Faecalibacter bovis</name>
    <dbReference type="NCBI Taxonomy" id="2898187"/>
    <lineage>
        <taxon>Bacteria</taxon>
        <taxon>Pseudomonadati</taxon>
        <taxon>Bacteroidota</taxon>
        <taxon>Flavobacteriia</taxon>
        <taxon>Flavobacteriales</taxon>
        <taxon>Weeksellaceae</taxon>
        <taxon>Faecalibacter</taxon>
    </lineage>
</organism>
<evidence type="ECO:0000256" key="1">
    <source>
        <dbReference type="SAM" id="SignalP"/>
    </source>
</evidence>
<proteinExistence type="predicted"/>
<keyword evidence="3" id="KW-1185">Reference proteome</keyword>
<name>A0ABX7XCW9_9FLAO</name>
<protein>
    <recommendedName>
        <fullName evidence="4">DUF4252 domain-containing protein</fullName>
    </recommendedName>
</protein>
<feature type="signal peptide" evidence="1">
    <location>
        <begin position="1"/>
        <end position="20"/>
    </location>
</feature>
<keyword evidence="1" id="KW-0732">Signal</keyword>
<evidence type="ECO:0000313" key="2">
    <source>
        <dbReference type="EMBL" id="QTV05771.1"/>
    </source>
</evidence>
<accession>A0ABX7XCW9</accession>
<evidence type="ECO:0008006" key="4">
    <source>
        <dbReference type="Google" id="ProtNLM"/>
    </source>
</evidence>
<dbReference type="EMBL" id="CP072842">
    <property type="protein sequence ID" value="QTV05771.1"/>
    <property type="molecule type" value="Genomic_DNA"/>
</dbReference>
<feature type="chain" id="PRO_5046877698" description="DUF4252 domain-containing protein" evidence="1">
    <location>
        <begin position="21"/>
        <end position="220"/>
    </location>
</feature>
<sequence>MKKFISTTLFLFATTISVFAQETEEPKIDVEKAKKEIVNVFTTYKNAIVKNDVKSAILQLDKSSFSYYDEILNTSLRADEAQLNQLDILDRLMVLTVKHRVPKDQLIKMNGKDLLIYALENDIINNNRVEKMGIGDIEINGDIAYGQFLQDNKNIALYLGFSYDQSQWRLDVTSLAEPTGFAIRKLVEMQNKDENEVIFMMIEASTPNQKISKDIWKPIL</sequence>
<dbReference type="RefSeq" id="WP_230476416.1">
    <property type="nucleotide sequence ID" value="NZ_CP072842.1"/>
</dbReference>
<evidence type="ECO:0000313" key="3">
    <source>
        <dbReference type="Proteomes" id="UP000672011"/>
    </source>
</evidence>
<gene>
    <name evidence="2" type="ORF">J9309_13560</name>
</gene>
<reference evidence="2 3" key="1">
    <citation type="journal article" date="2021" name="Int. J. Syst. Evol. Microbiol.">
        <title>Faecalibacter bovis sp. nov., isolated from cow faeces.</title>
        <authorList>
            <person name="Li F."/>
            <person name="Zhao W."/>
            <person name="Hong Q."/>
            <person name="Shao Q."/>
            <person name="Song J."/>
            <person name="Yang S."/>
        </authorList>
    </citation>
    <scope>NUCLEOTIDE SEQUENCE [LARGE SCALE GENOMIC DNA]</scope>
    <source>
        <strain evidence="2 3">ZY171143</strain>
    </source>
</reference>
<reference evidence="3" key="2">
    <citation type="submission" date="2021-04" db="EMBL/GenBank/DDBJ databases">
        <title>Taxonomy of Flavobacteriaceae bacterium ZY171143.</title>
        <authorList>
            <person name="Li F."/>
        </authorList>
    </citation>
    <scope>NUCLEOTIDE SEQUENCE [LARGE SCALE GENOMIC DNA]</scope>
    <source>
        <strain evidence="3">ZY171143</strain>
    </source>
</reference>
<dbReference type="Proteomes" id="UP000672011">
    <property type="component" value="Chromosome"/>
</dbReference>